<organism evidence="1 2">
    <name type="scientific">Rangifer tarandus platyrhynchus</name>
    <name type="common">Svalbard reindeer</name>
    <dbReference type="NCBI Taxonomy" id="3082113"/>
    <lineage>
        <taxon>Eukaryota</taxon>
        <taxon>Metazoa</taxon>
        <taxon>Chordata</taxon>
        <taxon>Craniata</taxon>
        <taxon>Vertebrata</taxon>
        <taxon>Euteleostomi</taxon>
        <taxon>Mammalia</taxon>
        <taxon>Eutheria</taxon>
        <taxon>Laurasiatheria</taxon>
        <taxon>Artiodactyla</taxon>
        <taxon>Ruminantia</taxon>
        <taxon>Pecora</taxon>
        <taxon>Cervidae</taxon>
        <taxon>Odocoileinae</taxon>
        <taxon>Rangifer</taxon>
    </lineage>
</organism>
<dbReference type="Proteomes" id="UP001176941">
    <property type="component" value="Chromosome 24"/>
</dbReference>
<name>A0ABN8YZ87_RANTA</name>
<evidence type="ECO:0000313" key="2">
    <source>
        <dbReference type="Proteomes" id="UP001176941"/>
    </source>
</evidence>
<protein>
    <submittedName>
        <fullName evidence="1">Uncharacterized protein</fullName>
    </submittedName>
</protein>
<sequence length="110" mass="12701">MHTHIYTHAYMLIIRSRSPRKQHCLTVSEMARGKYKLLVCSSISETSLVTTDGKGREQRREKKKSIVCDHVIVKTERTGKDVLMYRLCWASQHRLLLGVTAATSTFQKHQ</sequence>
<proteinExistence type="predicted"/>
<accession>A0ABN8YZ87</accession>
<gene>
    <name evidence="1" type="ORF">MRATA1EN1_LOCUS13991</name>
</gene>
<dbReference type="EMBL" id="OX459960">
    <property type="protein sequence ID" value="CAI9165029.1"/>
    <property type="molecule type" value="Genomic_DNA"/>
</dbReference>
<evidence type="ECO:0000313" key="1">
    <source>
        <dbReference type="EMBL" id="CAI9165029.1"/>
    </source>
</evidence>
<keyword evidence="2" id="KW-1185">Reference proteome</keyword>
<reference evidence="1" key="1">
    <citation type="submission" date="2023-04" db="EMBL/GenBank/DDBJ databases">
        <authorList>
            <consortium name="ELIXIR-Norway"/>
        </authorList>
    </citation>
    <scope>NUCLEOTIDE SEQUENCE [LARGE SCALE GENOMIC DNA]</scope>
</reference>